<accession>V9F0X8</accession>
<keyword evidence="2" id="KW-1185">Reference proteome</keyword>
<gene>
    <name evidence="1" type="ORF">F443_10176</name>
</gene>
<comment type="caution">
    <text evidence="1">The sequence shown here is derived from an EMBL/GenBank/DDBJ whole genome shotgun (WGS) entry which is preliminary data.</text>
</comment>
<evidence type="ECO:0000313" key="1">
    <source>
        <dbReference type="EMBL" id="ETI45200.1"/>
    </source>
</evidence>
<name>V9F0X8_PHYNI</name>
<dbReference type="EMBL" id="ANIZ01001720">
    <property type="protein sequence ID" value="ETI45200.1"/>
    <property type="molecule type" value="Genomic_DNA"/>
</dbReference>
<organism evidence="1 2">
    <name type="scientific">Phytophthora nicotianae P1569</name>
    <dbReference type="NCBI Taxonomy" id="1317065"/>
    <lineage>
        <taxon>Eukaryota</taxon>
        <taxon>Sar</taxon>
        <taxon>Stramenopiles</taxon>
        <taxon>Oomycota</taxon>
        <taxon>Peronosporomycetes</taxon>
        <taxon>Peronosporales</taxon>
        <taxon>Peronosporaceae</taxon>
        <taxon>Phytophthora</taxon>
    </lineage>
</organism>
<protein>
    <submittedName>
        <fullName evidence="1">Uncharacterized protein</fullName>
    </submittedName>
</protein>
<dbReference type="Proteomes" id="UP000018721">
    <property type="component" value="Unassembled WGS sequence"/>
</dbReference>
<dbReference type="OrthoDB" id="129193at2759"/>
<sequence>MKSKILLGLVAVTAILMLGYLVNGLPTERGQYPLESTALEDTDTTADCRPGASYWPACRSIGYPGCMPGVVRWPQCKTDPTRD</sequence>
<reference evidence="1 2" key="1">
    <citation type="submission" date="2013-11" db="EMBL/GenBank/DDBJ databases">
        <title>The Genome Sequence of Phytophthora parasitica P1569.</title>
        <authorList>
            <consortium name="The Broad Institute Genomics Platform"/>
            <person name="Russ C."/>
            <person name="Tyler B."/>
            <person name="Panabieres F."/>
            <person name="Shan W."/>
            <person name="Tripathy S."/>
            <person name="Grunwald N."/>
            <person name="Machado M."/>
            <person name="Johnson C.S."/>
            <person name="Arredondo F."/>
            <person name="Hong C."/>
            <person name="Coffey M."/>
            <person name="Young S.K."/>
            <person name="Zeng Q."/>
            <person name="Gargeya S."/>
            <person name="Fitzgerald M."/>
            <person name="Abouelleil A."/>
            <person name="Alvarado L."/>
            <person name="Chapman S.B."/>
            <person name="Gainer-Dewar J."/>
            <person name="Goldberg J."/>
            <person name="Griggs A."/>
            <person name="Gujja S."/>
            <person name="Hansen M."/>
            <person name="Howarth C."/>
            <person name="Imamovic A."/>
            <person name="Ireland A."/>
            <person name="Larimer J."/>
            <person name="McCowan C."/>
            <person name="Murphy C."/>
            <person name="Pearson M."/>
            <person name="Poon T.W."/>
            <person name="Priest M."/>
            <person name="Roberts A."/>
            <person name="Saif S."/>
            <person name="Shea T."/>
            <person name="Sykes S."/>
            <person name="Wortman J."/>
            <person name="Nusbaum C."/>
            <person name="Birren B."/>
        </authorList>
    </citation>
    <scope>NUCLEOTIDE SEQUENCE [LARGE SCALE GENOMIC DNA]</scope>
    <source>
        <strain evidence="1 2">P1569</strain>
    </source>
</reference>
<proteinExistence type="predicted"/>
<dbReference type="AlphaFoldDB" id="V9F0X8"/>
<dbReference type="HOGENOM" id="CLU_2547528_0_0_1"/>
<evidence type="ECO:0000313" key="2">
    <source>
        <dbReference type="Proteomes" id="UP000018721"/>
    </source>
</evidence>